<evidence type="ECO:0000256" key="4">
    <source>
        <dbReference type="ARBA" id="ARBA00022753"/>
    </source>
</evidence>
<keyword evidence="10" id="KW-1185">Reference proteome</keyword>
<evidence type="ECO:0000313" key="9">
    <source>
        <dbReference type="EMBL" id="RTG86564.1"/>
    </source>
</evidence>
<dbReference type="Gene3D" id="6.10.250.370">
    <property type="match status" value="1"/>
</dbReference>
<accession>A0A430QFW1</accession>
<dbReference type="Gene3D" id="3.10.110.10">
    <property type="entry name" value="Ubiquitin Conjugating Enzyme"/>
    <property type="match status" value="1"/>
</dbReference>
<dbReference type="InterPro" id="IPR008883">
    <property type="entry name" value="UEV_N"/>
</dbReference>
<protein>
    <submittedName>
        <fullName evidence="9">ESCRT-I complex subunit TSG101</fullName>
    </submittedName>
</protein>
<dbReference type="STRING" id="6184.A0A430QFW1"/>
<organism evidence="9 10">
    <name type="scientific">Schistosoma bovis</name>
    <name type="common">Blood fluke</name>
    <dbReference type="NCBI Taxonomy" id="6184"/>
    <lineage>
        <taxon>Eukaryota</taxon>
        <taxon>Metazoa</taxon>
        <taxon>Spiralia</taxon>
        <taxon>Lophotrochozoa</taxon>
        <taxon>Platyhelminthes</taxon>
        <taxon>Trematoda</taxon>
        <taxon>Digenea</taxon>
        <taxon>Strigeidida</taxon>
        <taxon>Schistosomatoidea</taxon>
        <taxon>Schistosomatidae</taxon>
        <taxon>Schistosoma</taxon>
    </lineage>
</organism>
<dbReference type="InterPro" id="IPR017916">
    <property type="entry name" value="SB_dom"/>
</dbReference>
<keyword evidence="6 7" id="KW-0175">Coiled coil</keyword>
<dbReference type="GO" id="GO:0043130">
    <property type="term" value="F:ubiquitin binding"/>
    <property type="evidence" value="ECO:0007669"/>
    <property type="project" value="TreeGrafter"/>
</dbReference>
<evidence type="ECO:0000256" key="5">
    <source>
        <dbReference type="ARBA" id="ARBA00022927"/>
    </source>
</evidence>
<dbReference type="InterPro" id="IPR037202">
    <property type="entry name" value="ESCRT_assembly_dom"/>
</dbReference>
<feature type="domain" description="UEV" evidence="8">
    <location>
        <begin position="2"/>
        <end position="145"/>
    </location>
</feature>
<evidence type="ECO:0000256" key="1">
    <source>
        <dbReference type="ARBA" id="ARBA00004177"/>
    </source>
</evidence>
<sequence length="430" mass="48555">MSADEWISAKCLAKYTYPQIVRRDVTCALKAFKELRPKFEDFIQNDGTSRRLVSLDGTIPVRYMGSTYNIPIAIFLFEAYPHKSPMVYVRPTNTMQIKPSDFVDSAGLVQLPYMTDWKHPDADLVELISVLQAVFGETSPVFSKSAPITKRQILNPPSNPQCIGSMPYPGRLSLLFLVNNTSSSHYSSLSQPPIPVIPNDQTSNVYLPQLGTGWQIPGSVPVLPNIPMPQLPNFANPFTQATNSNIYSMSSQNIPMPVCSDASATSNIPYSINTLNEEQLRLSVLTAVVDQVRRVQKELIYQHQDDLQAIRQTQTGLFSGGQKIQEMINKMQQEKDRVCTEMESVKRKIRDLEETSEKLRKSDSNFIIDEVFDTTAPLYRQLVVSFAEEQAIEDAIYYLGEAKVRELSRRQFMLRATVQKCREKAGLPLL</sequence>
<evidence type="ECO:0000256" key="7">
    <source>
        <dbReference type="SAM" id="Coils"/>
    </source>
</evidence>
<keyword evidence="4" id="KW-0967">Endosome</keyword>
<evidence type="ECO:0000256" key="3">
    <source>
        <dbReference type="ARBA" id="ARBA00022448"/>
    </source>
</evidence>
<dbReference type="Pfam" id="PF05743">
    <property type="entry name" value="UEV"/>
    <property type="match status" value="1"/>
</dbReference>
<dbReference type="GO" id="GO:0008333">
    <property type="term" value="P:endosome to lysosome transport"/>
    <property type="evidence" value="ECO:0007669"/>
    <property type="project" value="TreeGrafter"/>
</dbReference>
<name>A0A430QFW1_SCHBO</name>
<evidence type="ECO:0000313" key="10">
    <source>
        <dbReference type="Proteomes" id="UP000290809"/>
    </source>
</evidence>
<keyword evidence="5" id="KW-0653">Protein transport</keyword>
<evidence type="ECO:0000256" key="2">
    <source>
        <dbReference type="ARBA" id="ARBA00009594"/>
    </source>
</evidence>
<dbReference type="GO" id="GO:0015031">
    <property type="term" value="P:protein transport"/>
    <property type="evidence" value="ECO:0007669"/>
    <property type="project" value="UniProtKB-KW"/>
</dbReference>
<keyword evidence="3" id="KW-0813">Transport</keyword>
<dbReference type="InterPro" id="IPR052070">
    <property type="entry name" value="ESCRT-I_UEV_domain"/>
</dbReference>
<dbReference type="EMBL" id="QMKO01001787">
    <property type="protein sequence ID" value="RTG86564.1"/>
    <property type="molecule type" value="Genomic_DNA"/>
</dbReference>
<dbReference type="SUPFAM" id="SSF140111">
    <property type="entry name" value="Endosomal sorting complex assembly domain"/>
    <property type="match status" value="1"/>
</dbReference>
<dbReference type="PROSITE" id="PS51322">
    <property type="entry name" value="UEV"/>
    <property type="match status" value="1"/>
</dbReference>
<dbReference type="Proteomes" id="UP000290809">
    <property type="component" value="Unassembled WGS sequence"/>
</dbReference>
<gene>
    <name evidence="9" type="ORF">DC041_0009589</name>
</gene>
<dbReference type="PANTHER" id="PTHR23306">
    <property type="entry name" value="TUMOR SUSCEPTIBILITY GENE 101 PROTEIN-RELATED"/>
    <property type="match status" value="1"/>
</dbReference>
<comment type="subcellular location">
    <subcellularLocation>
        <location evidence="1">Endosome</location>
    </subcellularLocation>
</comment>
<proteinExistence type="inferred from homology"/>
<evidence type="ECO:0000256" key="6">
    <source>
        <dbReference type="ARBA" id="ARBA00023054"/>
    </source>
</evidence>
<dbReference type="InterPro" id="IPR016135">
    <property type="entry name" value="UBQ-conjugating_enzyme/RWD"/>
</dbReference>
<feature type="coiled-coil region" evidence="7">
    <location>
        <begin position="328"/>
        <end position="362"/>
    </location>
</feature>
<dbReference type="Pfam" id="PF09454">
    <property type="entry name" value="Vps23_core"/>
    <property type="match status" value="1"/>
</dbReference>
<comment type="similarity">
    <text evidence="2">Belongs to the ubiquitin-conjugating enzyme family. UEV subfamily.</text>
</comment>
<dbReference type="CDD" id="cd11685">
    <property type="entry name" value="UEV_TSG101-like"/>
    <property type="match status" value="1"/>
</dbReference>
<dbReference type="PANTHER" id="PTHR23306:SF3">
    <property type="entry name" value="TUMOR SUPPRESSOR PROTEIN 101"/>
    <property type="match status" value="1"/>
</dbReference>
<dbReference type="GO" id="GO:0000813">
    <property type="term" value="C:ESCRT I complex"/>
    <property type="evidence" value="ECO:0007669"/>
    <property type="project" value="TreeGrafter"/>
</dbReference>
<dbReference type="SUPFAM" id="SSF54495">
    <property type="entry name" value="UBC-like"/>
    <property type="match status" value="1"/>
</dbReference>
<evidence type="ECO:0000259" key="8">
    <source>
        <dbReference type="PROSITE" id="PS51322"/>
    </source>
</evidence>
<comment type="caution">
    <text evidence="9">The sequence shown here is derived from an EMBL/GenBank/DDBJ whole genome shotgun (WGS) entry which is preliminary data.</text>
</comment>
<dbReference type="AlphaFoldDB" id="A0A430QFW1"/>
<reference evidence="9 10" key="1">
    <citation type="journal article" date="2019" name="PLoS Pathog.">
        <title>Genome sequence of the bovine parasite Schistosoma bovis Tanzania.</title>
        <authorList>
            <person name="Oey H."/>
            <person name="Zakrzewski M."/>
            <person name="Gobert G."/>
            <person name="Gravermann K."/>
            <person name="Stoye J."/>
            <person name="Jones M."/>
            <person name="Mcmanus D."/>
            <person name="Krause L."/>
        </authorList>
    </citation>
    <scope>NUCLEOTIDE SEQUENCE [LARGE SCALE GENOMIC DNA]</scope>
    <source>
        <strain evidence="9 10">TAN1997</strain>
    </source>
</reference>